<gene>
    <name evidence="2" type="ORF">MBBAR_10c00800</name>
</gene>
<keyword evidence="3" id="KW-1185">Reference proteome</keyword>
<reference evidence="2 3" key="1">
    <citation type="submission" date="2014-12" db="EMBL/GenBank/DDBJ databases">
        <title>Genome sequence of Methanobrevibacter arboriphilicus DH1, DSM1125.</title>
        <authorList>
            <person name="Poehlein A."/>
            <person name="Thauer R.K."/>
            <person name="Seedorf H."/>
            <person name="Daniel R."/>
        </authorList>
    </citation>
    <scope>NUCLEOTIDE SEQUENCE [LARGE SCALE GENOMIC DNA]</scope>
    <source>
        <strain evidence="2 3">DH1</strain>
    </source>
</reference>
<dbReference type="AlphaFoldDB" id="A0A1V6N229"/>
<keyword evidence="1" id="KW-1133">Transmembrane helix</keyword>
<keyword evidence="1" id="KW-0472">Membrane</keyword>
<proteinExistence type="predicted"/>
<accession>A0A1V6N229</accession>
<protein>
    <submittedName>
        <fullName evidence="2">Uncharacterized protein</fullName>
    </submittedName>
</protein>
<keyword evidence="1" id="KW-0812">Transmembrane</keyword>
<sequence>MNPQSLHKKDTRSFTEKHTKLILFLLCVFVIISVFLVAYAIAEQSVFTALGGL</sequence>
<evidence type="ECO:0000313" key="3">
    <source>
        <dbReference type="Proteomes" id="UP000191661"/>
    </source>
</evidence>
<comment type="caution">
    <text evidence="2">The sequence shown here is derived from an EMBL/GenBank/DDBJ whole genome shotgun (WGS) entry which is preliminary data.</text>
</comment>
<name>A0A1V6N229_METAZ</name>
<organism evidence="2 3">
    <name type="scientific">Methanobrevibacter arboriphilus JCM 13429 = DSM 1125</name>
    <dbReference type="NCBI Taxonomy" id="1300164"/>
    <lineage>
        <taxon>Archaea</taxon>
        <taxon>Methanobacteriati</taxon>
        <taxon>Methanobacteriota</taxon>
        <taxon>Methanomada group</taxon>
        <taxon>Methanobacteria</taxon>
        <taxon>Methanobacteriales</taxon>
        <taxon>Methanobacteriaceae</taxon>
        <taxon>Methanobrevibacter</taxon>
    </lineage>
</organism>
<evidence type="ECO:0000256" key="1">
    <source>
        <dbReference type="SAM" id="Phobius"/>
    </source>
</evidence>
<evidence type="ECO:0000313" key="2">
    <source>
        <dbReference type="EMBL" id="OQD58739.1"/>
    </source>
</evidence>
<dbReference type="Proteomes" id="UP000191661">
    <property type="component" value="Unassembled WGS sequence"/>
</dbReference>
<dbReference type="EMBL" id="JXMW01000010">
    <property type="protein sequence ID" value="OQD58739.1"/>
    <property type="molecule type" value="Genomic_DNA"/>
</dbReference>
<feature type="transmembrane region" description="Helical" evidence="1">
    <location>
        <begin position="21"/>
        <end position="42"/>
    </location>
</feature>